<evidence type="ECO:0000256" key="12">
    <source>
        <dbReference type="SAM" id="SignalP"/>
    </source>
</evidence>
<evidence type="ECO:0000256" key="7">
    <source>
        <dbReference type="ARBA" id="ARBA00023077"/>
    </source>
</evidence>
<name>A0A6V8NF26_9BACT</name>
<gene>
    <name evidence="15" type="ORF">GMLC_32980</name>
</gene>
<keyword evidence="2 10" id="KW-0813">Transport</keyword>
<keyword evidence="16" id="KW-1185">Reference proteome</keyword>
<evidence type="ECO:0000256" key="6">
    <source>
        <dbReference type="ARBA" id="ARBA00023065"/>
    </source>
</evidence>
<evidence type="ECO:0000256" key="4">
    <source>
        <dbReference type="ARBA" id="ARBA00022692"/>
    </source>
</evidence>
<evidence type="ECO:0000313" key="16">
    <source>
        <dbReference type="Proteomes" id="UP000587586"/>
    </source>
</evidence>
<dbReference type="Gene3D" id="2.170.130.10">
    <property type="entry name" value="TonB-dependent receptor, plug domain"/>
    <property type="match status" value="1"/>
</dbReference>
<dbReference type="Proteomes" id="UP000587586">
    <property type="component" value="Unassembled WGS sequence"/>
</dbReference>
<dbReference type="RefSeq" id="WP_246329847.1">
    <property type="nucleotide sequence ID" value="NZ_BLXZ01000007.1"/>
</dbReference>
<dbReference type="Pfam" id="PF07715">
    <property type="entry name" value="Plug"/>
    <property type="match status" value="1"/>
</dbReference>
<feature type="domain" description="TonB-dependent receptor-like beta-barrel" evidence="13">
    <location>
        <begin position="256"/>
        <end position="601"/>
    </location>
</feature>
<dbReference type="EMBL" id="BLXZ01000007">
    <property type="protein sequence ID" value="GFO69719.1"/>
    <property type="molecule type" value="Genomic_DNA"/>
</dbReference>
<dbReference type="AlphaFoldDB" id="A0A6V8NF26"/>
<feature type="signal peptide" evidence="12">
    <location>
        <begin position="1"/>
        <end position="35"/>
    </location>
</feature>
<evidence type="ECO:0000259" key="14">
    <source>
        <dbReference type="Pfam" id="PF07715"/>
    </source>
</evidence>
<feature type="chain" id="PRO_5027676213" evidence="12">
    <location>
        <begin position="36"/>
        <end position="627"/>
    </location>
</feature>
<dbReference type="PANTHER" id="PTHR30069">
    <property type="entry name" value="TONB-DEPENDENT OUTER MEMBRANE RECEPTOR"/>
    <property type="match status" value="1"/>
</dbReference>
<organism evidence="15 16">
    <name type="scientific">Geomonas limicola</name>
    <dbReference type="NCBI Taxonomy" id="2740186"/>
    <lineage>
        <taxon>Bacteria</taxon>
        <taxon>Pseudomonadati</taxon>
        <taxon>Thermodesulfobacteriota</taxon>
        <taxon>Desulfuromonadia</taxon>
        <taxon>Geobacterales</taxon>
        <taxon>Geobacteraceae</taxon>
        <taxon>Geomonas</taxon>
    </lineage>
</organism>
<dbReference type="InterPro" id="IPR000531">
    <property type="entry name" value="Beta-barrel_TonB"/>
</dbReference>
<sequence length="627" mass="68134">MKKCGASILSITASTLQVSVMMACWLSLAASPAFAEDEDQRSLELYNGSASEFVSANRSPRPASQTAENITVVTAQEIEALNAHTLADILTVIPGIQLEMLRTPGTVSNFEVQGSSFNHVLVLIDNIPINNLSDNFPDISAIPAQLVDRVEIVKGAASTSWGSALGGVVNVITKSPQQERPVAGQVSGSLGRRGTADTRAELSGMASRLGYYLSGGNLRSDGLVPNNSINQSNLYGKVAYDLPVHGVLGFSTLYLNGSSGQFALYPYKADQHGNQLLSNLSLSYPISDHLNLEAALKSKVISQEIQIKLLDNTLLQVHNTEESSVGGSASLSWVSDLQRVVAGVDYDHAKARLRVPQAQQDLLNRSADRVGIYLNDTFTIGNLALTPSVRYDHTGTGDDLFNPSFGVTYALTDNSVLRGYTSRGYSITSLNQVNAVEEVWTSQIGFESGDIPYLWMKGTLFRNDTWNVSSTVANPNFNASDPTSSPTLNIKRRILKKGGEVELRTTPVMNTSLSAGYTFIDAHADDTPGVLPLVPRHTVKLGIKYQDQHNFRVLLTGSYIDWNGDRSNGKYDDFVWDLHLAKKFSLSSTLSLELFASVRNIFDGESYVSERYKNPGAWAEAGVRCNF</sequence>
<keyword evidence="8 10" id="KW-0472">Membrane</keyword>
<dbReference type="GO" id="GO:0009279">
    <property type="term" value="C:cell outer membrane"/>
    <property type="evidence" value="ECO:0007669"/>
    <property type="project" value="UniProtKB-SubCell"/>
</dbReference>
<dbReference type="PANTHER" id="PTHR30069:SF53">
    <property type="entry name" value="COLICIN I RECEPTOR-RELATED"/>
    <property type="match status" value="1"/>
</dbReference>
<evidence type="ECO:0000313" key="15">
    <source>
        <dbReference type="EMBL" id="GFO69719.1"/>
    </source>
</evidence>
<evidence type="ECO:0000259" key="13">
    <source>
        <dbReference type="Pfam" id="PF00593"/>
    </source>
</evidence>
<reference evidence="16" key="1">
    <citation type="submission" date="2020-06" db="EMBL/GenBank/DDBJ databases">
        <title>Draft genomic sequecing of Geomonas sp. Red745.</title>
        <authorList>
            <person name="Itoh H."/>
            <person name="Xu Z.X."/>
            <person name="Ushijima N."/>
            <person name="Masuda Y."/>
            <person name="Shiratori Y."/>
            <person name="Senoo K."/>
        </authorList>
    </citation>
    <scope>NUCLEOTIDE SEQUENCE [LARGE SCALE GENOMIC DNA]</scope>
    <source>
        <strain evidence="16">Red745</strain>
    </source>
</reference>
<dbReference type="InterPro" id="IPR012910">
    <property type="entry name" value="Plug_dom"/>
</dbReference>
<keyword evidence="4 10" id="KW-0812">Transmembrane</keyword>
<dbReference type="PROSITE" id="PS52016">
    <property type="entry name" value="TONB_DEPENDENT_REC_3"/>
    <property type="match status" value="1"/>
</dbReference>
<dbReference type="Pfam" id="PF00593">
    <property type="entry name" value="TonB_dep_Rec_b-barrel"/>
    <property type="match status" value="1"/>
</dbReference>
<dbReference type="InterPro" id="IPR039426">
    <property type="entry name" value="TonB-dep_rcpt-like"/>
</dbReference>
<evidence type="ECO:0000256" key="3">
    <source>
        <dbReference type="ARBA" id="ARBA00022452"/>
    </source>
</evidence>
<comment type="similarity">
    <text evidence="10 11">Belongs to the TonB-dependent receptor family.</text>
</comment>
<protein>
    <submittedName>
        <fullName evidence="15">Ligand-gated TonB-dependent outer membrane channel</fullName>
    </submittedName>
</protein>
<dbReference type="InterPro" id="IPR037066">
    <property type="entry name" value="Plug_dom_sf"/>
</dbReference>
<evidence type="ECO:0000256" key="9">
    <source>
        <dbReference type="ARBA" id="ARBA00023237"/>
    </source>
</evidence>
<dbReference type="GO" id="GO:0015344">
    <property type="term" value="F:siderophore uptake transmembrane transporter activity"/>
    <property type="evidence" value="ECO:0007669"/>
    <property type="project" value="TreeGrafter"/>
</dbReference>
<proteinExistence type="inferred from homology"/>
<accession>A0A6V8NF26</accession>
<evidence type="ECO:0000256" key="10">
    <source>
        <dbReference type="PROSITE-ProRule" id="PRU01360"/>
    </source>
</evidence>
<evidence type="ECO:0000256" key="1">
    <source>
        <dbReference type="ARBA" id="ARBA00004571"/>
    </source>
</evidence>
<dbReference type="InterPro" id="IPR036942">
    <property type="entry name" value="Beta-barrel_TonB_sf"/>
</dbReference>
<evidence type="ECO:0000256" key="11">
    <source>
        <dbReference type="RuleBase" id="RU003357"/>
    </source>
</evidence>
<keyword evidence="7 11" id="KW-0798">TonB box</keyword>
<comment type="caution">
    <text evidence="15">The sequence shown here is derived from an EMBL/GenBank/DDBJ whole genome shotgun (WGS) entry which is preliminary data.</text>
</comment>
<feature type="domain" description="TonB-dependent receptor plug" evidence="14">
    <location>
        <begin position="64"/>
        <end position="168"/>
    </location>
</feature>
<dbReference type="PROSITE" id="PS51257">
    <property type="entry name" value="PROKAR_LIPOPROTEIN"/>
    <property type="match status" value="1"/>
</dbReference>
<dbReference type="GO" id="GO:0044718">
    <property type="term" value="P:siderophore transmembrane transport"/>
    <property type="evidence" value="ECO:0007669"/>
    <property type="project" value="TreeGrafter"/>
</dbReference>
<dbReference type="Gene3D" id="2.40.170.20">
    <property type="entry name" value="TonB-dependent receptor, beta-barrel domain"/>
    <property type="match status" value="1"/>
</dbReference>
<keyword evidence="9 10" id="KW-0998">Cell outer membrane</keyword>
<keyword evidence="6" id="KW-0406">Ion transport</keyword>
<dbReference type="SUPFAM" id="SSF56935">
    <property type="entry name" value="Porins"/>
    <property type="match status" value="1"/>
</dbReference>
<keyword evidence="3 10" id="KW-1134">Transmembrane beta strand</keyword>
<evidence type="ECO:0000256" key="8">
    <source>
        <dbReference type="ARBA" id="ARBA00023136"/>
    </source>
</evidence>
<evidence type="ECO:0000256" key="5">
    <source>
        <dbReference type="ARBA" id="ARBA00022729"/>
    </source>
</evidence>
<evidence type="ECO:0000256" key="2">
    <source>
        <dbReference type="ARBA" id="ARBA00022448"/>
    </source>
</evidence>
<comment type="subcellular location">
    <subcellularLocation>
        <location evidence="1 10">Cell outer membrane</location>
        <topology evidence="1 10">Multi-pass membrane protein</topology>
    </subcellularLocation>
</comment>
<keyword evidence="5 12" id="KW-0732">Signal</keyword>